<feature type="region of interest" description="Disordered" evidence="1">
    <location>
        <begin position="1"/>
        <end position="38"/>
    </location>
</feature>
<reference evidence="4" key="1">
    <citation type="submission" date="2016-06" db="UniProtKB">
        <authorList>
            <consortium name="WormBaseParasite"/>
        </authorList>
    </citation>
    <scope>IDENTIFICATION</scope>
</reference>
<evidence type="ECO:0000313" key="3">
    <source>
        <dbReference type="Proteomes" id="UP000279833"/>
    </source>
</evidence>
<evidence type="ECO:0000256" key="1">
    <source>
        <dbReference type="SAM" id="MobiDB-lite"/>
    </source>
</evidence>
<proteinExistence type="predicted"/>
<protein>
    <submittedName>
        <fullName evidence="4">Remorin_C domain-containing protein</fullName>
    </submittedName>
</protein>
<dbReference type="WBParaSite" id="SCUD_0002350401-mRNA-1">
    <property type="protein sequence ID" value="SCUD_0002350401-mRNA-1"/>
    <property type="gene ID" value="SCUD_0002350401"/>
</dbReference>
<gene>
    <name evidence="2" type="ORF">SCUD_LOCUS23501</name>
</gene>
<name>A0A183L830_9TREM</name>
<sequence>MERPDNVGDRKDQPNSNGNEEIQLGSTRNQRNPLDTNWTTKARYRRDAAVLRSRRGKCSTHSGSCSNAVQRSTKCTCGMGISWTQDNQSIIQNKEARDHNEQTTLEDNWKGIKEALTSTCQEVLGPKKHHHKEWISMGTLDKIQERKNKKLAINNSRTRAEKVKAQADYAEANREVKKSIKADKQKYMGELATTAEKAAREGNM</sequence>
<dbReference type="AlphaFoldDB" id="A0A183L830"/>
<evidence type="ECO:0000313" key="2">
    <source>
        <dbReference type="EMBL" id="VDP83536.1"/>
    </source>
</evidence>
<organism evidence="4">
    <name type="scientific">Schistosoma curassoni</name>
    <dbReference type="NCBI Taxonomy" id="6186"/>
    <lineage>
        <taxon>Eukaryota</taxon>
        <taxon>Metazoa</taxon>
        <taxon>Spiralia</taxon>
        <taxon>Lophotrochozoa</taxon>
        <taxon>Platyhelminthes</taxon>
        <taxon>Trematoda</taxon>
        <taxon>Digenea</taxon>
        <taxon>Strigeidida</taxon>
        <taxon>Schistosomatoidea</taxon>
        <taxon>Schistosomatidae</taxon>
        <taxon>Schistosoma</taxon>
    </lineage>
</organism>
<dbReference type="Proteomes" id="UP000279833">
    <property type="component" value="Unassembled WGS sequence"/>
</dbReference>
<evidence type="ECO:0000313" key="4">
    <source>
        <dbReference type="WBParaSite" id="SCUD_0002350401-mRNA-1"/>
    </source>
</evidence>
<feature type="compositionally biased region" description="Polar residues" evidence="1">
    <location>
        <begin position="14"/>
        <end position="38"/>
    </location>
</feature>
<dbReference type="EMBL" id="UZAK01055735">
    <property type="protein sequence ID" value="VDP83536.1"/>
    <property type="molecule type" value="Genomic_DNA"/>
</dbReference>
<accession>A0A183L830</accession>
<keyword evidence="3" id="KW-1185">Reference proteome</keyword>
<feature type="compositionally biased region" description="Basic and acidic residues" evidence="1">
    <location>
        <begin position="1"/>
        <end position="13"/>
    </location>
</feature>
<reference evidence="2 3" key="2">
    <citation type="submission" date="2018-11" db="EMBL/GenBank/DDBJ databases">
        <authorList>
            <consortium name="Pathogen Informatics"/>
        </authorList>
    </citation>
    <scope>NUCLEOTIDE SEQUENCE [LARGE SCALE GENOMIC DNA]</scope>
    <source>
        <strain evidence="2">Dakar</strain>
        <strain evidence="3">Dakar, Senegal</strain>
    </source>
</reference>